<comment type="caution">
    <text evidence="2">The sequence shown here is derived from an EMBL/GenBank/DDBJ whole genome shotgun (WGS) entry which is preliminary data.</text>
</comment>
<dbReference type="Proteomes" id="UP001189429">
    <property type="component" value="Unassembled WGS sequence"/>
</dbReference>
<keyword evidence="3" id="KW-1185">Reference proteome</keyword>
<evidence type="ECO:0000256" key="1">
    <source>
        <dbReference type="SAM" id="SignalP"/>
    </source>
</evidence>
<reference evidence="2" key="1">
    <citation type="submission" date="2023-10" db="EMBL/GenBank/DDBJ databases">
        <authorList>
            <person name="Chen Y."/>
            <person name="Shah S."/>
            <person name="Dougan E. K."/>
            <person name="Thang M."/>
            <person name="Chan C."/>
        </authorList>
    </citation>
    <scope>NUCLEOTIDE SEQUENCE [LARGE SCALE GENOMIC DNA]</scope>
</reference>
<accession>A0ABN9RT17</accession>
<evidence type="ECO:0000313" key="2">
    <source>
        <dbReference type="EMBL" id="CAK0821452.1"/>
    </source>
</evidence>
<proteinExistence type="predicted"/>
<sequence length="145" mass="15007">MGSPWTAKMSFQLRLYAAVEALVCSTPLSALASSTDGRKSLLGLSWAFAFVDDAGAAGPVPRLVRGALEAEGARRDARRRSGAAAHVAPLAQAPSEAGVACGPWLAADFGDAYVLAKPAGWEVDVAEEAVPGRAERAGTCPAWQR</sequence>
<dbReference type="EMBL" id="CAUYUJ010007653">
    <property type="protein sequence ID" value="CAK0821452.1"/>
    <property type="molecule type" value="Genomic_DNA"/>
</dbReference>
<name>A0ABN9RT17_9DINO</name>
<feature type="non-terminal residue" evidence="2">
    <location>
        <position position="145"/>
    </location>
</feature>
<protein>
    <submittedName>
        <fullName evidence="2">Uncharacterized protein</fullName>
    </submittedName>
</protein>
<feature type="chain" id="PRO_5045707574" evidence="1">
    <location>
        <begin position="22"/>
        <end position="145"/>
    </location>
</feature>
<organism evidence="2 3">
    <name type="scientific">Prorocentrum cordatum</name>
    <dbReference type="NCBI Taxonomy" id="2364126"/>
    <lineage>
        <taxon>Eukaryota</taxon>
        <taxon>Sar</taxon>
        <taxon>Alveolata</taxon>
        <taxon>Dinophyceae</taxon>
        <taxon>Prorocentrales</taxon>
        <taxon>Prorocentraceae</taxon>
        <taxon>Prorocentrum</taxon>
    </lineage>
</organism>
<feature type="signal peptide" evidence="1">
    <location>
        <begin position="1"/>
        <end position="21"/>
    </location>
</feature>
<keyword evidence="1" id="KW-0732">Signal</keyword>
<gene>
    <name evidence="2" type="ORF">PCOR1329_LOCUS22779</name>
</gene>
<evidence type="ECO:0000313" key="3">
    <source>
        <dbReference type="Proteomes" id="UP001189429"/>
    </source>
</evidence>